<accession>A0A2H4U5B6</accession>
<feature type="transmembrane region" description="Helical" evidence="7">
    <location>
        <begin position="398"/>
        <end position="420"/>
    </location>
</feature>
<dbReference type="Pfam" id="PF01554">
    <property type="entry name" value="MatE"/>
    <property type="match status" value="2"/>
</dbReference>
<evidence type="ECO:0000256" key="1">
    <source>
        <dbReference type="ARBA" id="ARBA00004651"/>
    </source>
</evidence>
<keyword evidence="3" id="KW-1003">Cell membrane</keyword>
<feature type="transmembrane region" description="Helical" evidence="7">
    <location>
        <begin position="173"/>
        <end position="193"/>
    </location>
</feature>
<keyword evidence="6 7" id="KW-0472">Membrane</keyword>
<dbReference type="GO" id="GO:0005886">
    <property type="term" value="C:plasma membrane"/>
    <property type="evidence" value="ECO:0007669"/>
    <property type="project" value="UniProtKB-SubCell"/>
</dbReference>
<evidence type="ECO:0000313" key="8">
    <source>
        <dbReference type="EMBL" id="ATZ59273.1"/>
    </source>
</evidence>
<dbReference type="CDD" id="cd13147">
    <property type="entry name" value="MATE_MJ0709_like"/>
    <property type="match status" value="1"/>
</dbReference>
<dbReference type="InterPro" id="IPR048279">
    <property type="entry name" value="MdtK-like"/>
</dbReference>
<organism evidence="8 9">
    <name type="scientific">Methanobrevibacter smithii</name>
    <dbReference type="NCBI Taxonomy" id="2173"/>
    <lineage>
        <taxon>Archaea</taxon>
        <taxon>Methanobacteriati</taxon>
        <taxon>Methanobacteriota</taxon>
        <taxon>Methanomada group</taxon>
        <taxon>Methanobacteria</taxon>
        <taxon>Methanobacteriales</taxon>
        <taxon>Methanobacteriaceae</taxon>
        <taxon>Methanobrevibacter</taxon>
    </lineage>
</organism>
<feature type="transmembrane region" description="Helical" evidence="7">
    <location>
        <begin position="364"/>
        <end position="386"/>
    </location>
</feature>
<reference evidence="8 9" key="1">
    <citation type="submission" date="2016-10" db="EMBL/GenBank/DDBJ databases">
        <authorList>
            <person name="Varghese N."/>
        </authorList>
    </citation>
    <scope>NUCLEOTIDE SEQUENCE [LARGE SCALE GENOMIC DNA]</scope>
    <source>
        <strain evidence="8 9">KB11</strain>
    </source>
</reference>
<dbReference type="PIRSF" id="PIRSF006603">
    <property type="entry name" value="DinF"/>
    <property type="match status" value="1"/>
</dbReference>
<name>A0A2H4U5B6_METSM</name>
<evidence type="ECO:0000256" key="3">
    <source>
        <dbReference type="ARBA" id="ARBA00022475"/>
    </source>
</evidence>
<feature type="transmembrane region" description="Helical" evidence="7">
    <location>
        <begin position="26"/>
        <end position="43"/>
    </location>
</feature>
<dbReference type="PANTHER" id="PTHR43549:SF2">
    <property type="entry name" value="MULTIDRUG RESISTANCE PROTEIN NORM-RELATED"/>
    <property type="match status" value="1"/>
</dbReference>
<evidence type="ECO:0000256" key="2">
    <source>
        <dbReference type="ARBA" id="ARBA00022448"/>
    </source>
</evidence>
<protein>
    <submittedName>
        <fullName evidence="8">MATE family efflux transporter</fullName>
    </submittedName>
</protein>
<feature type="transmembrane region" description="Helical" evidence="7">
    <location>
        <begin position="199"/>
        <end position="220"/>
    </location>
</feature>
<gene>
    <name evidence="8" type="ORF">BK798_02010</name>
</gene>
<evidence type="ECO:0000256" key="7">
    <source>
        <dbReference type="SAM" id="Phobius"/>
    </source>
</evidence>
<sequence length="461" mass="49340">MADMTKGKHANIELITGDPKKAINKLAWPMMLSMLLIMLYNLADSVWVSGLGADALAALGFITPLFMIIIGLGNGIGAGANSLIARAFGAKKDELANNAALHSVVLTVIIGIVIPIILLPLIPEIVVIMGGASVTELCMDYSKVTFGLLIVFLFSSVLSSILRSEGDVNRATIAIAITAVLNIIIDPIFIYYLNMGIAGAAWATVISAGISCIVMAYWIWVKKDTYMNLSFDQFKKSKGIVIEIMKVAIPSTAEQLIMSGLTMAINAMLVIVSTTTAVAVYTASMRIVSMAMIPLMGIATALLTVAGAAYGARNYEKLKTSFTYSIKFGLVISLILGALTFIFAPQIALMFSYSAATAYLTPQIAFALRIFCFFLIFVPFGIAGSFVFQGVGKGTSSLLITIIRSLFAEVVLAYLFGIVLGYGEMGIFAGVIIGSFIGSMFGYSWARLFIKKLKIKFGHAD</sequence>
<evidence type="ECO:0000256" key="5">
    <source>
        <dbReference type="ARBA" id="ARBA00022989"/>
    </source>
</evidence>
<feature type="transmembrane region" description="Helical" evidence="7">
    <location>
        <begin position="99"/>
        <end position="121"/>
    </location>
</feature>
<dbReference type="GO" id="GO:0015297">
    <property type="term" value="F:antiporter activity"/>
    <property type="evidence" value="ECO:0007669"/>
    <property type="project" value="InterPro"/>
</dbReference>
<dbReference type="PANTHER" id="PTHR43549">
    <property type="entry name" value="MULTIDRUG RESISTANCE PROTEIN YPNP-RELATED"/>
    <property type="match status" value="1"/>
</dbReference>
<dbReference type="RefSeq" id="WP_100815249.1">
    <property type="nucleotide sequence ID" value="NZ_AP025586.1"/>
</dbReference>
<evidence type="ECO:0000256" key="6">
    <source>
        <dbReference type="ARBA" id="ARBA00023136"/>
    </source>
</evidence>
<feature type="transmembrane region" description="Helical" evidence="7">
    <location>
        <begin position="287"/>
        <end position="312"/>
    </location>
</feature>
<dbReference type="InterPro" id="IPR002528">
    <property type="entry name" value="MATE_fam"/>
</dbReference>
<dbReference type="AlphaFoldDB" id="A0A2H4U5B6"/>
<dbReference type="GO" id="GO:0042910">
    <property type="term" value="F:xenobiotic transmembrane transporter activity"/>
    <property type="evidence" value="ECO:0007669"/>
    <property type="project" value="InterPro"/>
</dbReference>
<feature type="transmembrane region" description="Helical" evidence="7">
    <location>
        <begin position="256"/>
        <end position="281"/>
    </location>
</feature>
<feature type="transmembrane region" description="Helical" evidence="7">
    <location>
        <begin position="426"/>
        <end position="446"/>
    </location>
</feature>
<dbReference type="NCBIfam" id="TIGR00797">
    <property type="entry name" value="matE"/>
    <property type="match status" value="1"/>
</dbReference>
<keyword evidence="4 7" id="KW-0812">Transmembrane</keyword>
<keyword evidence="2" id="KW-0813">Transport</keyword>
<dbReference type="InterPro" id="IPR052031">
    <property type="entry name" value="Membrane_Transporter-Flippase"/>
</dbReference>
<feature type="transmembrane region" description="Helical" evidence="7">
    <location>
        <begin position="324"/>
        <end position="344"/>
    </location>
</feature>
<keyword evidence="5 7" id="KW-1133">Transmembrane helix</keyword>
<feature type="transmembrane region" description="Helical" evidence="7">
    <location>
        <begin position="55"/>
        <end position="78"/>
    </location>
</feature>
<comment type="subcellular location">
    <subcellularLocation>
        <location evidence="1">Cell membrane</location>
        <topology evidence="1">Multi-pass membrane protein</topology>
    </subcellularLocation>
</comment>
<dbReference type="GeneID" id="71694838"/>
<evidence type="ECO:0000313" key="9">
    <source>
        <dbReference type="Proteomes" id="UP000232133"/>
    </source>
</evidence>
<dbReference type="EMBL" id="CP017803">
    <property type="protein sequence ID" value="ATZ59273.1"/>
    <property type="molecule type" value="Genomic_DNA"/>
</dbReference>
<proteinExistence type="predicted"/>
<dbReference type="Proteomes" id="UP000232133">
    <property type="component" value="Chromosome"/>
</dbReference>
<feature type="transmembrane region" description="Helical" evidence="7">
    <location>
        <begin position="141"/>
        <end position="161"/>
    </location>
</feature>
<evidence type="ECO:0000256" key="4">
    <source>
        <dbReference type="ARBA" id="ARBA00022692"/>
    </source>
</evidence>